<sequence>MHCMEYPRVELHFLAGLLITHYWLLVNIPLIHLVNVSTVRAQLNSVPESVSDCLLRLRCVPLPYLLR</sequence>
<reference evidence="2 3" key="1">
    <citation type="submission" date="2018-02" db="EMBL/GenBank/DDBJ databases">
        <title>The genomes of Aspergillus section Nigri reveals drivers in fungal speciation.</title>
        <authorList>
            <consortium name="DOE Joint Genome Institute"/>
            <person name="Vesth T.C."/>
            <person name="Nybo J."/>
            <person name="Theobald S."/>
            <person name="Brandl J."/>
            <person name="Frisvad J.C."/>
            <person name="Nielsen K.F."/>
            <person name="Lyhne E.K."/>
            <person name="Kogle M.E."/>
            <person name="Kuo A."/>
            <person name="Riley R."/>
            <person name="Clum A."/>
            <person name="Nolan M."/>
            <person name="Lipzen A."/>
            <person name="Salamov A."/>
            <person name="Henrissat B."/>
            <person name="Wiebenga A."/>
            <person name="De vries R.P."/>
            <person name="Grigoriev I.V."/>
            <person name="Mortensen U.H."/>
            <person name="Andersen M.R."/>
            <person name="Baker S.E."/>
        </authorList>
    </citation>
    <scope>NUCLEOTIDE SEQUENCE [LARGE SCALE GENOMIC DNA]</scope>
    <source>
        <strain evidence="2 3">CBS 707.79</strain>
    </source>
</reference>
<organism evidence="2 3">
    <name type="scientific">Aspergillus ellipticus CBS 707.79</name>
    <dbReference type="NCBI Taxonomy" id="1448320"/>
    <lineage>
        <taxon>Eukaryota</taxon>
        <taxon>Fungi</taxon>
        <taxon>Dikarya</taxon>
        <taxon>Ascomycota</taxon>
        <taxon>Pezizomycotina</taxon>
        <taxon>Eurotiomycetes</taxon>
        <taxon>Eurotiomycetidae</taxon>
        <taxon>Eurotiales</taxon>
        <taxon>Aspergillaceae</taxon>
        <taxon>Aspergillus</taxon>
        <taxon>Aspergillus subgen. Circumdati</taxon>
    </lineage>
</organism>
<name>A0A319D006_9EURO</name>
<keyword evidence="3" id="KW-1185">Reference proteome</keyword>
<proteinExistence type="predicted"/>
<gene>
    <name evidence="2" type="ORF">BO71DRAFT_80342</name>
</gene>
<evidence type="ECO:0000313" key="2">
    <source>
        <dbReference type="EMBL" id="PYH90301.1"/>
    </source>
</evidence>
<evidence type="ECO:0000313" key="3">
    <source>
        <dbReference type="Proteomes" id="UP000247810"/>
    </source>
</evidence>
<protein>
    <submittedName>
        <fullName evidence="2">Uncharacterized protein</fullName>
    </submittedName>
</protein>
<dbReference type="AlphaFoldDB" id="A0A319D006"/>
<dbReference type="Proteomes" id="UP000247810">
    <property type="component" value="Unassembled WGS sequence"/>
</dbReference>
<dbReference type="EMBL" id="KZ825988">
    <property type="protein sequence ID" value="PYH90301.1"/>
    <property type="molecule type" value="Genomic_DNA"/>
</dbReference>
<accession>A0A319D006</accession>
<dbReference type="VEuPathDB" id="FungiDB:BO71DRAFT_80342"/>
<dbReference type="SUPFAM" id="SSF55239">
    <property type="entry name" value="RuBisCO, small subunit"/>
    <property type="match status" value="1"/>
</dbReference>
<evidence type="ECO:0000256" key="1">
    <source>
        <dbReference type="SAM" id="Phobius"/>
    </source>
</evidence>
<dbReference type="InterPro" id="IPR036385">
    <property type="entry name" value="RuBisCO_ssu_sf"/>
</dbReference>
<feature type="transmembrane region" description="Helical" evidence="1">
    <location>
        <begin position="12"/>
        <end position="34"/>
    </location>
</feature>
<keyword evidence="1" id="KW-1133">Transmembrane helix</keyword>
<keyword evidence="1" id="KW-0472">Membrane</keyword>
<keyword evidence="1" id="KW-0812">Transmembrane</keyword>